<comment type="caution">
    <text evidence="1">The sequence shown here is derived from an EMBL/GenBank/DDBJ whole genome shotgun (WGS) entry which is preliminary data.</text>
</comment>
<organism evidence="1">
    <name type="scientific">marine sediment metagenome</name>
    <dbReference type="NCBI Taxonomy" id="412755"/>
    <lineage>
        <taxon>unclassified sequences</taxon>
        <taxon>metagenomes</taxon>
        <taxon>ecological metagenomes</taxon>
    </lineage>
</organism>
<dbReference type="EMBL" id="LAZR01020815">
    <property type="protein sequence ID" value="KKL87525.1"/>
    <property type="molecule type" value="Genomic_DNA"/>
</dbReference>
<protein>
    <submittedName>
        <fullName evidence="1">Uncharacterized protein</fullName>
    </submittedName>
</protein>
<dbReference type="AlphaFoldDB" id="A0A0F9I0X8"/>
<evidence type="ECO:0000313" key="1">
    <source>
        <dbReference type="EMBL" id="KKL87525.1"/>
    </source>
</evidence>
<sequence>MENVFVPNVLNLMAVIVLMGMSKEDFSKTLCITCGEFLFVPTWILKRYTDKQKPFKCGQCDFEERESSIVNGIDPDDSNHGLE</sequence>
<accession>A0A0F9I0X8</accession>
<name>A0A0F9I0X8_9ZZZZ</name>
<reference evidence="1" key="1">
    <citation type="journal article" date="2015" name="Nature">
        <title>Complex archaea that bridge the gap between prokaryotes and eukaryotes.</title>
        <authorList>
            <person name="Spang A."/>
            <person name="Saw J.H."/>
            <person name="Jorgensen S.L."/>
            <person name="Zaremba-Niedzwiedzka K."/>
            <person name="Martijn J."/>
            <person name="Lind A.E."/>
            <person name="van Eijk R."/>
            <person name="Schleper C."/>
            <person name="Guy L."/>
            <person name="Ettema T.J."/>
        </authorList>
    </citation>
    <scope>NUCLEOTIDE SEQUENCE</scope>
</reference>
<gene>
    <name evidence="1" type="ORF">LCGC14_1933900</name>
</gene>
<proteinExistence type="predicted"/>